<comment type="caution">
    <text evidence="2">The sequence shown here is derived from an EMBL/GenBank/DDBJ whole genome shotgun (WGS) entry which is preliminary data.</text>
</comment>
<gene>
    <name evidence="2" type="ORF">E6Q80_12500</name>
</gene>
<accession>A0A5C7SJN7</accession>
<proteinExistence type="predicted"/>
<protein>
    <submittedName>
        <fullName evidence="2">Uncharacterized protein</fullName>
    </submittedName>
</protein>
<reference evidence="2 3" key="1">
    <citation type="submission" date="2018-09" db="EMBL/GenBank/DDBJ databases">
        <title>Metagenome Assembled Genomes from an Advanced Water Purification Facility.</title>
        <authorList>
            <person name="Stamps B.W."/>
            <person name="Spear J.R."/>
        </authorList>
    </citation>
    <scope>NUCLEOTIDE SEQUENCE [LARGE SCALE GENOMIC DNA]</scope>
    <source>
        <strain evidence="2">Bin_27_1</strain>
    </source>
</reference>
<evidence type="ECO:0000313" key="3">
    <source>
        <dbReference type="Proteomes" id="UP000321192"/>
    </source>
</evidence>
<dbReference type="RefSeq" id="WP_144312143.1">
    <property type="nucleotide sequence ID" value="NC_011662.2"/>
</dbReference>
<dbReference type="EMBL" id="SSFD01000192">
    <property type="protein sequence ID" value="TXH84004.1"/>
    <property type="molecule type" value="Genomic_DNA"/>
</dbReference>
<evidence type="ECO:0000313" key="2">
    <source>
        <dbReference type="EMBL" id="TXH84004.1"/>
    </source>
</evidence>
<name>A0A5C7SJN7_THASP</name>
<dbReference type="AlphaFoldDB" id="A0A5C7SJN7"/>
<feature type="compositionally biased region" description="Basic and acidic residues" evidence="1">
    <location>
        <begin position="37"/>
        <end position="51"/>
    </location>
</feature>
<feature type="region of interest" description="Disordered" evidence="1">
    <location>
        <begin position="35"/>
        <end position="60"/>
    </location>
</feature>
<organism evidence="2 3">
    <name type="scientific">Thauera aminoaromatica</name>
    <dbReference type="NCBI Taxonomy" id="164330"/>
    <lineage>
        <taxon>Bacteria</taxon>
        <taxon>Pseudomonadati</taxon>
        <taxon>Pseudomonadota</taxon>
        <taxon>Betaproteobacteria</taxon>
        <taxon>Rhodocyclales</taxon>
        <taxon>Zoogloeaceae</taxon>
        <taxon>Thauera</taxon>
    </lineage>
</organism>
<sequence>MHIYFSHDGFLALALGLWELLRALRPKIAQTLTITARDPHPAPSRSEESDVRAPQWRRHL</sequence>
<evidence type="ECO:0000256" key="1">
    <source>
        <dbReference type="SAM" id="MobiDB-lite"/>
    </source>
</evidence>
<dbReference type="Proteomes" id="UP000321192">
    <property type="component" value="Unassembled WGS sequence"/>
</dbReference>